<dbReference type="SMART" id="SM00418">
    <property type="entry name" value="HTH_ARSR"/>
    <property type="match status" value="1"/>
</dbReference>
<protein>
    <submittedName>
        <fullName evidence="5">Metalloregulator ArsR/SmtB family transcription factor</fullName>
    </submittedName>
</protein>
<proteinExistence type="predicted"/>
<evidence type="ECO:0000256" key="2">
    <source>
        <dbReference type="ARBA" id="ARBA00023125"/>
    </source>
</evidence>
<dbReference type="InterPro" id="IPR001845">
    <property type="entry name" value="HTH_ArsR_DNA-bd_dom"/>
</dbReference>
<evidence type="ECO:0000313" key="6">
    <source>
        <dbReference type="Proteomes" id="UP001158045"/>
    </source>
</evidence>
<gene>
    <name evidence="5" type="ORF">QE109_08835</name>
</gene>
<keyword evidence="2" id="KW-0238">DNA-binding</keyword>
<evidence type="ECO:0000313" key="5">
    <source>
        <dbReference type="EMBL" id="MDH8678251.1"/>
    </source>
</evidence>
<dbReference type="PRINTS" id="PR00778">
    <property type="entry name" value="HTHARSR"/>
</dbReference>
<keyword evidence="6" id="KW-1185">Reference proteome</keyword>
<dbReference type="Proteomes" id="UP001158045">
    <property type="component" value="Unassembled WGS sequence"/>
</dbReference>
<dbReference type="Gene3D" id="1.10.10.10">
    <property type="entry name" value="Winged helix-like DNA-binding domain superfamily/Winged helix DNA-binding domain"/>
    <property type="match status" value="1"/>
</dbReference>
<sequence length="181" mass="21459">MEDAIKLFKALSDASRVRIINSLIDAPKYVELLAERLELTPSTVSFHLKKLEDVGLVTKHKDQYYIIYEICNETLNQTLENLVKSTNSHVAIEDAREQEYRQKVIDTFFKFEKLKSIPVQRKKRMIILEKMVEAFKFDEIYTEKEVNIIIADFHDDFATLRRELINEKLMKRDNGIYQRIK</sequence>
<dbReference type="SUPFAM" id="SSF46785">
    <property type="entry name" value="Winged helix' DNA-binding domain"/>
    <property type="match status" value="1"/>
</dbReference>
<evidence type="ECO:0000256" key="3">
    <source>
        <dbReference type="ARBA" id="ARBA00023163"/>
    </source>
</evidence>
<dbReference type="PANTHER" id="PTHR33154">
    <property type="entry name" value="TRANSCRIPTIONAL REGULATOR, ARSR FAMILY"/>
    <property type="match status" value="1"/>
</dbReference>
<keyword evidence="1" id="KW-0805">Transcription regulation</keyword>
<dbReference type="NCBIfam" id="NF033788">
    <property type="entry name" value="HTH_metalloreg"/>
    <property type="match status" value="1"/>
</dbReference>
<dbReference type="InterPro" id="IPR036390">
    <property type="entry name" value="WH_DNA-bd_sf"/>
</dbReference>
<comment type="caution">
    <text evidence="5">The sequence shown here is derived from an EMBL/GenBank/DDBJ whole genome shotgun (WGS) entry which is preliminary data.</text>
</comment>
<keyword evidence="3" id="KW-0804">Transcription</keyword>
<dbReference type="Pfam" id="PF01022">
    <property type="entry name" value="HTH_5"/>
    <property type="match status" value="1"/>
</dbReference>
<organism evidence="5 6">
    <name type="scientific">Fusibacter bizertensis</name>
    <dbReference type="NCBI Taxonomy" id="1488331"/>
    <lineage>
        <taxon>Bacteria</taxon>
        <taxon>Bacillati</taxon>
        <taxon>Bacillota</taxon>
        <taxon>Clostridia</taxon>
        <taxon>Eubacteriales</taxon>
        <taxon>Eubacteriales Family XII. Incertae Sedis</taxon>
        <taxon>Fusibacter</taxon>
    </lineage>
</organism>
<evidence type="ECO:0000256" key="1">
    <source>
        <dbReference type="ARBA" id="ARBA00023015"/>
    </source>
</evidence>
<dbReference type="InterPro" id="IPR011991">
    <property type="entry name" value="ArsR-like_HTH"/>
</dbReference>
<dbReference type="PANTHER" id="PTHR33154:SF33">
    <property type="entry name" value="TRANSCRIPTIONAL REPRESSOR SDPR"/>
    <property type="match status" value="1"/>
</dbReference>
<dbReference type="CDD" id="cd00090">
    <property type="entry name" value="HTH_ARSR"/>
    <property type="match status" value="1"/>
</dbReference>
<dbReference type="SMART" id="SM00419">
    <property type="entry name" value="HTH_CRP"/>
    <property type="match status" value="1"/>
</dbReference>
<accession>A0ABT6NCY8</accession>
<dbReference type="InterPro" id="IPR012318">
    <property type="entry name" value="HTH_CRP"/>
</dbReference>
<evidence type="ECO:0000259" key="4">
    <source>
        <dbReference type="PROSITE" id="PS50987"/>
    </source>
</evidence>
<dbReference type="PROSITE" id="PS50987">
    <property type="entry name" value="HTH_ARSR_2"/>
    <property type="match status" value="1"/>
</dbReference>
<dbReference type="InterPro" id="IPR018656">
    <property type="entry name" value="DUF2087"/>
</dbReference>
<dbReference type="EMBL" id="JARYZI010000005">
    <property type="protein sequence ID" value="MDH8678251.1"/>
    <property type="molecule type" value="Genomic_DNA"/>
</dbReference>
<dbReference type="RefSeq" id="WP_281094092.1">
    <property type="nucleotide sequence ID" value="NZ_JARYZI010000005.1"/>
</dbReference>
<dbReference type="InterPro" id="IPR036388">
    <property type="entry name" value="WH-like_DNA-bd_sf"/>
</dbReference>
<dbReference type="InterPro" id="IPR051081">
    <property type="entry name" value="HTH_MetalResp_TranReg"/>
</dbReference>
<reference evidence="5 6" key="1">
    <citation type="submission" date="2023-04" db="EMBL/GenBank/DDBJ databases">
        <title>Fusibacter bizertensis strain WBS, isolated from littoral bottom sediments of the Arctic seas - biochemical and genomic analysis.</title>
        <authorList>
            <person name="Brioukhanov A.L."/>
        </authorList>
    </citation>
    <scope>NUCLEOTIDE SEQUENCE [LARGE SCALE GENOMIC DNA]</scope>
    <source>
        <strain evidence="5 6">WBS</strain>
    </source>
</reference>
<dbReference type="Pfam" id="PF09860">
    <property type="entry name" value="DUF2087"/>
    <property type="match status" value="1"/>
</dbReference>
<feature type="domain" description="HTH arsR-type" evidence="4">
    <location>
        <begin position="1"/>
        <end position="90"/>
    </location>
</feature>
<name>A0ABT6NCY8_9FIRM</name>